<dbReference type="EMBL" id="JAHCDA010000001">
    <property type="protein sequence ID" value="MBS7809757.1"/>
    <property type="molecule type" value="Genomic_DNA"/>
</dbReference>
<reference evidence="1 2" key="1">
    <citation type="submission" date="2021-05" db="EMBL/GenBank/DDBJ databases">
        <title>Roseococcus sp. XZZS9, whole genome shotgun sequencing project.</title>
        <authorList>
            <person name="Zhao G."/>
            <person name="Shen L."/>
        </authorList>
    </citation>
    <scope>NUCLEOTIDE SEQUENCE [LARGE SCALE GENOMIC DNA]</scope>
    <source>
        <strain evidence="1 2">XZZS9</strain>
    </source>
</reference>
<gene>
    <name evidence="1" type="ORF">KHU32_02335</name>
</gene>
<accession>A0ABS5Q7W4</accession>
<evidence type="ECO:0000313" key="2">
    <source>
        <dbReference type="Proteomes" id="UP000766336"/>
    </source>
</evidence>
<proteinExistence type="predicted"/>
<protein>
    <submittedName>
        <fullName evidence="1">Uncharacterized protein</fullName>
    </submittedName>
</protein>
<evidence type="ECO:0000313" key="1">
    <source>
        <dbReference type="EMBL" id="MBS7809757.1"/>
    </source>
</evidence>
<sequence length="96" mass="10874">MARGIYTIEFYARDPGDLGLPPVMWTEAQLEGMRWAERWLADYADRPLPPDCVRPCRARLVDSSGTVIAWVETPVLRGVYGGAVPYTHGFEPRDKH</sequence>
<dbReference type="RefSeq" id="WP_213668424.1">
    <property type="nucleotide sequence ID" value="NZ_JAHCDA010000001.1"/>
</dbReference>
<dbReference type="Proteomes" id="UP000766336">
    <property type="component" value="Unassembled WGS sequence"/>
</dbReference>
<name>A0ABS5Q7W4_9PROT</name>
<comment type="caution">
    <text evidence="1">The sequence shown here is derived from an EMBL/GenBank/DDBJ whole genome shotgun (WGS) entry which is preliminary data.</text>
</comment>
<keyword evidence="2" id="KW-1185">Reference proteome</keyword>
<organism evidence="1 2">
    <name type="scientific">Roseococcus pinisoli</name>
    <dbReference type="NCBI Taxonomy" id="2835040"/>
    <lineage>
        <taxon>Bacteria</taxon>
        <taxon>Pseudomonadati</taxon>
        <taxon>Pseudomonadota</taxon>
        <taxon>Alphaproteobacteria</taxon>
        <taxon>Acetobacterales</taxon>
        <taxon>Roseomonadaceae</taxon>
        <taxon>Roseococcus</taxon>
    </lineage>
</organism>